<keyword evidence="2" id="KW-0472">Membrane</keyword>
<evidence type="ECO:0000313" key="4">
    <source>
        <dbReference type="EMBL" id="KGN93105.1"/>
    </source>
</evidence>
<comment type="caution">
    <text evidence="4">The sequence shown here is derived from an EMBL/GenBank/DDBJ whole genome shotgun (WGS) entry which is preliminary data.</text>
</comment>
<feature type="domain" description="POTRA" evidence="3">
    <location>
        <begin position="41"/>
        <end position="115"/>
    </location>
</feature>
<proteinExistence type="predicted"/>
<protein>
    <recommendedName>
        <fullName evidence="3">POTRA domain-containing protein</fullName>
    </recommendedName>
</protein>
<dbReference type="EMBL" id="JQZV01000005">
    <property type="protein sequence ID" value="KGN93105.1"/>
    <property type="molecule type" value="Genomic_DNA"/>
</dbReference>
<evidence type="ECO:0000256" key="1">
    <source>
        <dbReference type="ARBA" id="ARBA00004370"/>
    </source>
</evidence>
<sequence length="250" mass="28398">MKQRLKHIVVILGVLLMCAAFVASYLVASPQKYEDGNKIIPSKTSVEISHEAEQAFVTPADVLSLLNLSIKDTVLRSVDTRKLEQELIEKSPYIKSATAYVAPQSHSLQIELEERQPLMALYYGEKASYIDAEGIIFPNRKGAAYVPVVTGNISEKTAQTYLLDLAHYLEEHKKWRNFFGSIHVVSEKEIYLYPRVGEFVFCISPKIDFDEQLGKVDIFYEKILPRTGVNKYSVVNLSYRNQIVCTKRGE</sequence>
<organism evidence="4 5">
    <name type="scientific">Porphyromonas canoris</name>
    <dbReference type="NCBI Taxonomy" id="36875"/>
    <lineage>
        <taxon>Bacteria</taxon>
        <taxon>Pseudomonadati</taxon>
        <taxon>Bacteroidota</taxon>
        <taxon>Bacteroidia</taxon>
        <taxon>Bacteroidales</taxon>
        <taxon>Porphyromonadaceae</taxon>
        <taxon>Porphyromonas</taxon>
    </lineage>
</organism>
<evidence type="ECO:0000313" key="5">
    <source>
        <dbReference type="Proteomes" id="UP000030101"/>
    </source>
</evidence>
<dbReference type="Proteomes" id="UP000030101">
    <property type="component" value="Unassembled WGS sequence"/>
</dbReference>
<dbReference type="InterPro" id="IPR034746">
    <property type="entry name" value="POTRA"/>
</dbReference>
<gene>
    <name evidence="4" type="ORF">HQ43_02675</name>
</gene>
<evidence type="ECO:0000256" key="2">
    <source>
        <dbReference type="ARBA" id="ARBA00023136"/>
    </source>
</evidence>
<dbReference type="PROSITE" id="PS51779">
    <property type="entry name" value="POTRA"/>
    <property type="match status" value="1"/>
</dbReference>
<dbReference type="RefSeq" id="WP_036789258.1">
    <property type="nucleotide sequence ID" value="NZ_JQZV01000005.1"/>
</dbReference>
<evidence type="ECO:0000259" key="3">
    <source>
        <dbReference type="PROSITE" id="PS51779"/>
    </source>
</evidence>
<name>A0ABR4XNY5_9PORP</name>
<keyword evidence="5" id="KW-1185">Reference proteome</keyword>
<comment type="subcellular location">
    <subcellularLocation>
        <location evidence="1">Membrane</location>
    </subcellularLocation>
</comment>
<reference evidence="4 5" key="1">
    <citation type="submission" date="2014-08" db="EMBL/GenBank/DDBJ databases">
        <title>Porphyromonas canoris strain:OH2762 Genome sequencing.</title>
        <authorList>
            <person name="Wallis C."/>
            <person name="Deusch O."/>
            <person name="O'Flynn C."/>
            <person name="Davis I."/>
            <person name="Jospin G."/>
            <person name="Darling A.E."/>
            <person name="Coil D.A."/>
            <person name="Alexiev A."/>
            <person name="Horsfall A."/>
            <person name="Kirkwood N."/>
            <person name="Harris S."/>
            <person name="Eisen J.A."/>
        </authorList>
    </citation>
    <scope>NUCLEOTIDE SEQUENCE [LARGE SCALE GENOMIC DNA]</scope>
    <source>
        <strain evidence="5">COT-108 OH2762</strain>
    </source>
</reference>
<accession>A0ABR4XNY5</accession>